<name>A0A016QPZ2_9DEIO</name>
<evidence type="ECO:0000313" key="1">
    <source>
        <dbReference type="EMBL" id="EYB67854.1"/>
    </source>
</evidence>
<accession>A0A016QPZ2</accession>
<protein>
    <recommendedName>
        <fullName evidence="3">DUF2314 domain-containing protein</fullName>
    </recommendedName>
</protein>
<keyword evidence="2" id="KW-1185">Reference proteome</keyword>
<evidence type="ECO:0000313" key="2">
    <source>
        <dbReference type="Proteomes" id="UP000020492"/>
    </source>
</evidence>
<organism evidence="1 2">
    <name type="scientific">Deinococcus phoenicis</name>
    <dbReference type="NCBI Taxonomy" id="1476583"/>
    <lineage>
        <taxon>Bacteria</taxon>
        <taxon>Thermotogati</taxon>
        <taxon>Deinococcota</taxon>
        <taxon>Deinococci</taxon>
        <taxon>Deinococcales</taxon>
        <taxon>Deinococcaceae</taxon>
        <taxon>Deinococcus</taxon>
    </lineage>
</organism>
<dbReference type="EMBL" id="JHAC01000032">
    <property type="protein sequence ID" value="EYB67854.1"/>
    <property type="molecule type" value="Genomic_DNA"/>
</dbReference>
<dbReference type="OrthoDB" id="72278at2"/>
<dbReference type="RefSeq" id="WP_034357748.1">
    <property type="nucleotide sequence ID" value="NZ_JHAC01000032.1"/>
</dbReference>
<gene>
    <name evidence="1" type="ORF">DEIPH_ctg032orf0107</name>
</gene>
<dbReference type="Proteomes" id="UP000020492">
    <property type="component" value="Unassembled WGS sequence"/>
</dbReference>
<sequence>MTTTKTDVFYTLRTLNVRQRHIIPGALVCLQVDDAFSPMLRSEVIWVRVQDCTDSGVYRGRVITDVEQFDELERGDDLYFRLEHVLFVQGEGVSA</sequence>
<dbReference type="AlphaFoldDB" id="A0A016QPZ2"/>
<proteinExistence type="predicted"/>
<comment type="caution">
    <text evidence="1">The sequence shown here is derived from an EMBL/GenBank/DDBJ whole genome shotgun (WGS) entry which is preliminary data.</text>
</comment>
<evidence type="ECO:0008006" key="3">
    <source>
        <dbReference type="Google" id="ProtNLM"/>
    </source>
</evidence>
<dbReference type="PATRIC" id="fig|1476583.3.peg.2154"/>
<reference evidence="1 2" key="1">
    <citation type="submission" date="2014-03" db="EMBL/GenBank/DDBJ databases">
        <title>Draft genome sequence of Deinococcus phoenicis 1P10ME.</title>
        <authorList>
            <person name="Stepanov V.G."/>
            <person name="Vaishampayan P."/>
            <person name="Venkateswaran K."/>
            <person name="Fox G.E."/>
        </authorList>
    </citation>
    <scope>NUCLEOTIDE SEQUENCE [LARGE SCALE GENOMIC DNA]</scope>
    <source>
        <strain evidence="1 2">1P10ME</strain>
    </source>
</reference>